<sequence length="219" mass="25119">MLQEARLQSIQVGHPQRYGADQAKDPMERSWSTSFFRTPVTQPLWLYSTHLEGNEQADKKNHGRPSQAVLLYSAAHYPLWQQELQRPEMSNGGFGENFTIAGLSEETVCLGDVYSLGKACIEVSGPRYPCWKIERRWQQPGLTKRVAATGRTGWYCSVRHEGLVQPGEALELLERPYPRWTIALINDFAHGRRQDEPDLARELAQCPLLDEFWQRLIIP</sequence>
<dbReference type="OrthoDB" id="9786134at2"/>
<comment type="caution">
    <text evidence="2">The sequence shown here is derived from an EMBL/GenBank/DDBJ whole genome shotgun (WGS) entry which is preliminary data.</text>
</comment>
<dbReference type="InterPro" id="IPR005302">
    <property type="entry name" value="MoCF_Sase_C"/>
</dbReference>
<organism evidence="2 3">
    <name type="scientific">Tengunoibacter tsumagoiensis</name>
    <dbReference type="NCBI Taxonomy" id="2014871"/>
    <lineage>
        <taxon>Bacteria</taxon>
        <taxon>Bacillati</taxon>
        <taxon>Chloroflexota</taxon>
        <taxon>Ktedonobacteria</taxon>
        <taxon>Ktedonobacterales</taxon>
        <taxon>Dictyobacteraceae</taxon>
        <taxon>Tengunoibacter</taxon>
    </lineage>
</organism>
<dbReference type="GO" id="GO:0030170">
    <property type="term" value="F:pyridoxal phosphate binding"/>
    <property type="evidence" value="ECO:0007669"/>
    <property type="project" value="InterPro"/>
</dbReference>
<dbReference type="EMBL" id="BIFR01000001">
    <property type="protein sequence ID" value="GCE11305.1"/>
    <property type="molecule type" value="Genomic_DNA"/>
</dbReference>
<dbReference type="Gene3D" id="2.40.33.20">
    <property type="entry name" value="PK beta-barrel domain-like"/>
    <property type="match status" value="1"/>
</dbReference>
<dbReference type="PROSITE" id="PS51340">
    <property type="entry name" value="MOSC"/>
    <property type="match status" value="1"/>
</dbReference>
<evidence type="ECO:0000259" key="1">
    <source>
        <dbReference type="PROSITE" id="PS51340"/>
    </source>
</evidence>
<dbReference type="Proteomes" id="UP000287352">
    <property type="component" value="Unassembled WGS sequence"/>
</dbReference>
<dbReference type="AlphaFoldDB" id="A0A401ZWQ3"/>
<protein>
    <submittedName>
        <fullName evidence="2">Molybdenum cofactor biosysynthesis protein</fullName>
    </submittedName>
</protein>
<name>A0A401ZWQ3_9CHLR</name>
<dbReference type="PANTHER" id="PTHR30212">
    <property type="entry name" value="PROTEIN YIIM"/>
    <property type="match status" value="1"/>
</dbReference>
<evidence type="ECO:0000313" key="3">
    <source>
        <dbReference type="Proteomes" id="UP000287352"/>
    </source>
</evidence>
<dbReference type="Pfam" id="PF03473">
    <property type="entry name" value="MOSC"/>
    <property type="match status" value="1"/>
</dbReference>
<dbReference type="PANTHER" id="PTHR30212:SF2">
    <property type="entry name" value="PROTEIN YIIM"/>
    <property type="match status" value="1"/>
</dbReference>
<keyword evidence="3" id="KW-1185">Reference proteome</keyword>
<dbReference type="GO" id="GO:0030151">
    <property type="term" value="F:molybdenum ion binding"/>
    <property type="evidence" value="ECO:0007669"/>
    <property type="project" value="InterPro"/>
</dbReference>
<dbReference type="InterPro" id="IPR052353">
    <property type="entry name" value="Benzoxazolinone_Detox_Enz"/>
</dbReference>
<proteinExistence type="predicted"/>
<feature type="domain" description="MOSC" evidence="1">
    <location>
        <begin position="38"/>
        <end position="173"/>
    </location>
</feature>
<dbReference type="RefSeq" id="WP_126579031.1">
    <property type="nucleotide sequence ID" value="NZ_BIFR01000001.1"/>
</dbReference>
<gene>
    <name evidence="2" type="ORF">KTT_11640</name>
</gene>
<evidence type="ECO:0000313" key="2">
    <source>
        <dbReference type="EMBL" id="GCE11305.1"/>
    </source>
</evidence>
<dbReference type="InterPro" id="IPR011037">
    <property type="entry name" value="Pyrv_Knase-like_insert_dom_sf"/>
</dbReference>
<reference evidence="3" key="1">
    <citation type="submission" date="2018-12" db="EMBL/GenBank/DDBJ databases">
        <title>Tengunoibacter tsumagoiensis gen. nov., sp. nov., Dictyobacter kobayashii sp. nov., D. alpinus sp. nov., and D. joshuensis sp. nov. and description of Dictyobacteraceae fam. nov. within the order Ktedonobacterales isolated from Tengu-no-mugimeshi.</title>
        <authorList>
            <person name="Wang C.M."/>
            <person name="Zheng Y."/>
            <person name="Sakai Y."/>
            <person name="Toyoda A."/>
            <person name="Minakuchi Y."/>
            <person name="Abe K."/>
            <person name="Yokota A."/>
            <person name="Yabe S."/>
        </authorList>
    </citation>
    <scope>NUCLEOTIDE SEQUENCE [LARGE SCALE GENOMIC DNA]</scope>
    <source>
        <strain evidence="3">Uno3</strain>
    </source>
</reference>
<dbReference type="GO" id="GO:0003824">
    <property type="term" value="F:catalytic activity"/>
    <property type="evidence" value="ECO:0007669"/>
    <property type="project" value="InterPro"/>
</dbReference>
<dbReference type="SUPFAM" id="SSF50800">
    <property type="entry name" value="PK beta-barrel domain-like"/>
    <property type="match status" value="1"/>
</dbReference>
<accession>A0A401ZWQ3</accession>